<keyword evidence="2" id="KW-1185">Reference proteome</keyword>
<dbReference type="EMBL" id="VSRR010154222">
    <property type="protein sequence ID" value="MPD07003.1"/>
    <property type="molecule type" value="Genomic_DNA"/>
</dbReference>
<name>A0A5B7KEA1_PORTR</name>
<sequence>MYILFSFAATRGRIEILCTKHLFDALLLHSPHPSRE</sequence>
<reference evidence="1 2" key="1">
    <citation type="submission" date="2019-05" db="EMBL/GenBank/DDBJ databases">
        <title>Another draft genome of Portunus trituberculatus and its Hox gene families provides insights of decapod evolution.</title>
        <authorList>
            <person name="Jeong J.-H."/>
            <person name="Song I."/>
            <person name="Kim S."/>
            <person name="Choi T."/>
            <person name="Kim D."/>
            <person name="Ryu S."/>
            <person name="Kim W."/>
        </authorList>
    </citation>
    <scope>NUCLEOTIDE SEQUENCE [LARGE SCALE GENOMIC DNA]</scope>
    <source>
        <tissue evidence="1">Muscle</tissue>
    </source>
</reference>
<dbReference type="AlphaFoldDB" id="A0A5B7KEA1"/>
<organism evidence="1 2">
    <name type="scientific">Portunus trituberculatus</name>
    <name type="common">Swimming crab</name>
    <name type="synonym">Neptunus trituberculatus</name>
    <dbReference type="NCBI Taxonomy" id="210409"/>
    <lineage>
        <taxon>Eukaryota</taxon>
        <taxon>Metazoa</taxon>
        <taxon>Ecdysozoa</taxon>
        <taxon>Arthropoda</taxon>
        <taxon>Crustacea</taxon>
        <taxon>Multicrustacea</taxon>
        <taxon>Malacostraca</taxon>
        <taxon>Eumalacostraca</taxon>
        <taxon>Eucarida</taxon>
        <taxon>Decapoda</taxon>
        <taxon>Pleocyemata</taxon>
        <taxon>Brachyura</taxon>
        <taxon>Eubrachyura</taxon>
        <taxon>Portunoidea</taxon>
        <taxon>Portunidae</taxon>
        <taxon>Portuninae</taxon>
        <taxon>Portunus</taxon>
    </lineage>
</organism>
<comment type="caution">
    <text evidence="1">The sequence shown here is derived from an EMBL/GenBank/DDBJ whole genome shotgun (WGS) entry which is preliminary data.</text>
</comment>
<proteinExistence type="predicted"/>
<evidence type="ECO:0000313" key="2">
    <source>
        <dbReference type="Proteomes" id="UP000324222"/>
    </source>
</evidence>
<accession>A0A5B7KEA1</accession>
<gene>
    <name evidence="1" type="ORF">E2C01_102844</name>
</gene>
<protein>
    <submittedName>
        <fullName evidence="1">Uncharacterized protein</fullName>
    </submittedName>
</protein>
<evidence type="ECO:0000313" key="1">
    <source>
        <dbReference type="EMBL" id="MPD07003.1"/>
    </source>
</evidence>
<dbReference type="Proteomes" id="UP000324222">
    <property type="component" value="Unassembled WGS sequence"/>
</dbReference>